<gene>
    <name evidence="3" type="primary">LOC109372057</name>
</gene>
<dbReference type="GO" id="GO:0009897">
    <property type="term" value="C:external side of plasma membrane"/>
    <property type="evidence" value="ECO:0007669"/>
    <property type="project" value="TreeGrafter"/>
</dbReference>
<proteinExistence type="predicted"/>
<dbReference type="OrthoDB" id="10039395at2759"/>
<dbReference type="GO" id="GO:0055037">
    <property type="term" value="C:recycling endosome"/>
    <property type="evidence" value="ECO:0007669"/>
    <property type="project" value="TreeGrafter"/>
</dbReference>
<keyword evidence="1" id="KW-0472">Membrane</keyword>
<dbReference type="Proteomes" id="UP000694851">
    <property type="component" value="Unplaced"/>
</dbReference>
<reference evidence="3" key="1">
    <citation type="submission" date="2025-08" db="UniProtKB">
        <authorList>
            <consortium name="RefSeq"/>
        </authorList>
    </citation>
    <scope>IDENTIFICATION</scope>
    <source>
        <tissue evidence="3">Muscle</tissue>
    </source>
</reference>
<protein>
    <submittedName>
        <fullName evidence="3">B-cell receptor CD22-like</fullName>
    </submittedName>
</protein>
<dbReference type="GO" id="GO:0019903">
    <property type="term" value="F:protein phosphatase binding"/>
    <property type="evidence" value="ECO:0007669"/>
    <property type="project" value="TreeGrafter"/>
</dbReference>
<keyword evidence="2" id="KW-1185">Reference proteome</keyword>
<keyword evidence="1" id="KW-0812">Transmembrane</keyword>
<dbReference type="GO" id="GO:0042113">
    <property type="term" value="P:B cell activation"/>
    <property type="evidence" value="ECO:0007669"/>
    <property type="project" value="TreeGrafter"/>
</dbReference>
<feature type="transmembrane region" description="Helical" evidence="1">
    <location>
        <begin position="17"/>
        <end position="35"/>
    </location>
</feature>
<name>A0A8B7PW94_HIPAR</name>
<evidence type="ECO:0000256" key="1">
    <source>
        <dbReference type="SAM" id="Phobius"/>
    </source>
</evidence>
<sequence length="179" mass="19962">MVLLSPSDSAATISKRVALGVVLCLVVLLVAFWGVKLQRSWRRIQSQQEELQENSSGQSFFVRNKKVPRAPLAEGPHTLGCYNPVIEDTISYATLRFPVGNTDTPRIGDARNSEAQRPSLNRDNTVTYSVVQKPQVGDYENVTPDVPEDEGIHYSELVHLGVGERPLFQDTVEYVTLKH</sequence>
<organism evidence="2 3">
    <name type="scientific">Hipposideros armiger</name>
    <name type="common">Great Himalayan leaf-nosed bat</name>
    <dbReference type="NCBI Taxonomy" id="186990"/>
    <lineage>
        <taxon>Eukaryota</taxon>
        <taxon>Metazoa</taxon>
        <taxon>Chordata</taxon>
        <taxon>Craniata</taxon>
        <taxon>Vertebrata</taxon>
        <taxon>Euteleostomi</taxon>
        <taxon>Mammalia</taxon>
        <taxon>Eutheria</taxon>
        <taxon>Laurasiatheria</taxon>
        <taxon>Chiroptera</taxon>
        <taxon>Yinpterochiroptera</taxon>
        <taxon>Rhinolophoidea</taxon>
        <taxon>Hipposideridae</taxon>
        <taxon>Hipposideros</taxon>
    </lineage>
</organism>
<accession>A0A8B7PW94</accession>
<evidence type="ECO:0000313" key="2">
    <source>
        <dbReference type="Proteomes" id="UP000694851"/>
    </source>
</evidence>
<dbReference type="GeneID" id="109372057"/>
<dbReference type="GO" id="GO:0042609">
    <property type="term" value="F:CD4 receptor binding"/>
    <property type="evidence" value="ECO:0007669"/>
    <property type="project" value="TreeGrafter"/>
</dbReference>
<dbReference type="AlphaFoldDB" id="A0A8B7PW94"/>
<dbReference type="GO" id="GO:0030888">
    <property type="term" value="P:regulation of B cell proliferation"/>
    <property type="evidence" value="ECO:0007669"/>
    <property type="project" value="TreeGrafter"/>
</dbReference>
<dbReference type="GO" id="GO:0050859">
    <property type="term" value="P:negative regulation of B cell receptor signaling pathway"/>
    <property type="evidence" value="ECO:0007669"/>
    <property type="project" value="TreeGrafter"/>
</dbReference>
<dbReference type="PANTHER" id="PTHR46958">
    <property type="entry name" value="B-CELL RECEPTOR CD22"/>
    <property type="match status" value="1"/>
</dbReference>
<dbReference type="KEGG" id="hai:109372057"/>
<dbReference type="GO" id="GO:0005769">
    <property type="term" value="C:early endosome"/>
    <property type="evidence" value="ECO:0007669"/>
    <property type="project" value="TreeGrafter"/>
</dbReference>
<evidence type="ECO:0000313" key="3">
    <source>
        <dbReference type="RefSeq" id="XP_019480471.1"/>
    </source>
</evidence>
<dbReference type="PANTHER" id="PTHR46958:SF1">
    <property type="entry name" value="B-CELL RECEPTOR CD22"/>
    <property type="match status" value="1"/>
</dbReference>
<keyword evidence="1" id="KW-1133">Transmembrane helix</keyword>
<dbReference type="GO" id="GO:0070062">
    <property type="term" value="C:extracellular exosome"/>
    <property type="evidence" value="ECO:0007669"/>
    <property type="project" value="TreeGrafter"/>
</dbReference>
<dbReference type="GO" id="GO:0033691">
    <property type="term" value="F:sialic acid binding"/>
    <property type="evidence" value="ECO:0007669"/>
    <property type="project" value="TreeGrafter"/>
</dbReference>
<dbReference type="RefSeq" id="XP_019480471.1">
    <property type="nucleotide sequence ID" value="XM_019624926.1"/>
</dbReference>